<evidence type="ECO:0000313" key="3">
    <source>
        <dbReference type="EMBL" id="MDI4648494.1"/>
    </source>
</evidence>
<keyword evidence="1" id="KW-0472">Membrane</keyword>
<evidence type="ECO:0000256" key="1">
    <source>
        <dbReference type="SAM" id="Phobius"/>
    </source>
</evidence>
<feature type="domain" description="FHA" evidence="2">
    <location>
        <begin position="160"/>
        <end position="214"/>
    </location>
</feature>
<feature type="transmembrane region" description="Helical" evidence="1">
    <location>
        <begin position="45"/>
        <end position="68"/>
    </location>
</feature>
<accession>A0ABT6TP37</accession>
<dbReference type="Gene3D" id="2.60.200.20">
    <property type="match status" value="1"/>
</dbReference>
<dbReference type="RefSeq" id="WP_282911204.1">
    <property type="nucleotide sequence ID" value="NZ_JAGRPV010000001.1"/>
</dbReference>
<dbReference type="Pfam" id="PF00498">
    <property type="entry name" value="FHA"/>
    <property type="match status" value="1"/>
</dbReference>
<protein>
    <submittedName>
        <fullName evidence="3">FHA domain-containing protein</fullName>
    </submittedName>
</protein>
<name>A0ABT6TP37_9BACL</name>
<evidence type="ECO:0000313" key="4">
    <source>
        <dbReference type="Proteomes" id="UP001161691"/>
    </source>
</evidence>
<reference evidence="3" key="1">
    <citation type="submission" date="2023-04" db="EMBL/GenBank/DDBJ databases">
        <title>Comparative genomic analysis of Cohnella hashimotonis sp. nov., isolated from the International Space Station.</title>
        <authorList>
            <person name="Venkateswaran K."/>
            <person name="Simpson A."/>
        </authorList>
    </citation>
    <scope>NUCLEOTIDE SEQUENCE</scope>
    <source>
        <strain evidence="3">F6_2S_P_1</strain>
    </source>
</reference>
<keyword evidence="1" id="KW-1133">Transmembrane helix</keyword>
<dbReference type="SMART" id="SM00240">
    <property type="entry name" value="FHA"/>
    <property type="match status" value="1"/>
</dbReference>
<proteinExistence type="predicted"/>
<dbReference type="Proteomes" id="UP001161691">
    <property type="component" value="Unassembled WGS sequence"/>
</dbReference>
<evidence type="ECO:0000259" key="2">
    <source>
        <dbReference type="PROSITE" id="PS50006"/>
    </source>
</evidence>
<dbReference type="InterPro" id="IPR000253">
    <property type="entry name" value="FHA_dom"/>
</dbReference>
<dbReference type="SUPFAM" id="SSF49879">
    <property type="entry name" value="SMAD/FHA domain"/>
    <property type="match status" value="1"/>
</dbReference>
<dbReference type="InterPro" id="IPR008984">
    <property type="entry name" value="SMAD_FHA_dom_sf"/>
</dbReference>
<dbReference type="CDD" id="cd00060">
    <property type="entry name" value="FHA"/>
    <property type="match status" value="1"/>
</dbReference>
<gene>
    <name evidence="3" type="ORF">KB449_26305</name>
</gene>
<keyword evidence="4" id="KW-1185">Reference proteome</keyword>
<sequence>MKRRSGLRALPAAVLAFAAAAWPGLKAEAAPAAARTAAERIEPQGMLPLLAAMAIGIAVSVIAVLAFLQMTSRGKSTKEDESKPTDSDLFASNQAGFGVVSDDREGDAAPDYTIPLRSLGDGPDRMERPEPAVAAAGEPRLVGVSGQFAGASYSLADRPLAIGRDGHQCELVYPDGHAEVSRKHCTVSYDPSRGIFSLVDHGSSNGTYLRDGTRLTAGDRLELRPGDRFSLPGGEQWFEVDV</sequence>
<dbReference type="EMBL" id="JAGRPV010000001">
    <property type="protein sequence ID" value="MDI4648494.1"/>
    <property type="molecule type" value="Genomic_DNA"/>
</dbReference>
<organism evidence="3 4">
    <name type="scientific">Cohnella hashimotonis</name>
    <dbReference type="NCBI Taxonomy" id="2826895"/>
    <lineage>
        <taxon>Bacteria</taxon>
        <taxon>Bacillati</taxon>
        <taxon>Bacillota</taxon>
        <taxon>Bacilli</taxon>
        <taxon>Bacillales</taxon>
        <taxon>Paenibacillaceae</taxon>
        <taxon>Cohnella</taxon>
    </lineage>
</organism>
<keyword evidence="1" id="KW-0812">Transmembrane</keyword>
<dbReference type="PROSITE" id="PS50006">
    <property type="entry name" value="FHA_DOMAIN"/>
    <property type="match status" value="1"/>
</dbReference>
<comment type="caution">
    <text evidence="3">The sequence shown here is derived from an EMBL/GenBank/DDBJ whole genome shotgun (WGS) entry which is preliminary data.</text>
</comment>